<dbReference type="InterPro" id="IPR004342">
    <property type="entry name" value="EXS_C"/>
</dbReference>
<keyword evidence="11" id="KW-1185">Reference proteome</keyword>
<accession>A0A2A9MNL4</accession>
<protein>
    <submittedName>
        <fullName evidence="10">SPX domain-containing protein</fullName>
    </submittedName>
</protein>
<evidence type="ECO:0000256" key="7">
    <source>
        <dbReference type="SAM" id="Phobius"/>
    </source>
</evidence>
<dbReference type="PROSITE" id="PS51382">
    <property type="entry name" value="SPX"/>
    <property type="match status" value="1"/>
</dbReference>
<dbReference type="KEGG" id="bbes:BESB_004920"/>
<gene>
    <name evidence="10" type="ORF">BESB_004920</name>
</gene>
<feature type="transmembrane region" description="Helical" evidence="7">
    <location>
        <begin position="455"/>
        <end position="476"/>
    </location>
</feature>
<evidence type="ECO:0000256" key="1">
    <source>
        <dbReference type="ARBA" id="ARBA00004141"/>
    </source>
</evidence>
<evidence type="ECO:0000259" key="9">
    <source>
        <dbReference type="PROSITE" id="PS51382"/>
    </source>
</evidence>
<dbReference type="Pfam" id="PF03105">
    <property type="entry name" value="SPX"/>
    <property type="match status" value="1"/>
</dbReference>
<proteinExistence type="inferred from homology"/>
<dbReference type="PROSITE" id="PS51380">
    <property type="entry name" value="EXS"/>
    <property type="match status" value="1"/>
</dbReference>
<comment type="caution">
    <text evidence="10">The sequence shown here is derived from an EMBL/GenBank/DDBJ whole genome shotgun (WGS) entry which is preliminary data.</text>
</comment>
<evidence type="ECO:0000256" key="2">
    <source>
        <dbReference type="ARBA" id="ARBA00009665"/>
    </source>
</evidence>
<dbReference type="InterPro" id="IPR004331">
    <property type="entry name" value="SPX_dom"/>
</dbReference>
<feature type="domain" description="EXS" evidence="8">
    <location>
        <begin position="616"/>
        <end position="817"/>
    </location>
</feature>
<evidence type="ECO:0000256" key="5">
    <source>
        <dbReference type="ARBA" id="ARBA00023136"/>
    </source>
</evidence>
<organism evidence="10 11">
    <name type="scientific">Besnoitia besnoiti</name>
    <name type="common">Apicomplexan protozoan</name>
    <dbReference type="NCBI Taxonomy" id="94643"/>
    <lineage>
        <taxon>Eukaryota</taxon>
        <taxon>Sar</taxon>
        <taxon>Alveolata</taxon>
        <taxon>Apicomplexa</taxon>
        <taxon>Conoidasida</taxon>
        <taxon>Coccidia</taxon>
        <taxon>Eucoccidiorida</taxon>
        <taxon>Eimeriorina</taxon>
        <taxon>Sarcocystidae</taxon>
        <taxon>Besnoitia</taxon>
    </lineage>
</organism>
<evidence type="ECO:0000259" key="8">
    <source>
        <dbReference type="PROSITE" id="PS51380"/>
    </source>
</evidence>
<dbReference type="VEuPathDB" id="ToxoDB:BESB_004920"/>
<feature type="transmembrane region" description="Helical" evidence="7">
    <location>
        <begin position="656"/>
        <end position="677"/>
    </location>
</feature>
<feature type="region of interest" description="Disordered" evidence="6">
    <location>
        <begin position="819"/>
        <end position="840"/>
    </location>
</feature>
<evidence type="ECO:0000256" key="3">
    <source>
        <dbReference type="ARBA" id="ARBA00022692"/>
    </source>
</evidence>
<evidence type="ECO:0000313" key="10">
    <source>
        <dbReference type="EMBL" id="PFH38151.1"/>
    </source>
</evidence>
<feature type="region of interest" description="Disordered" evidence="6">
    <location>
        <begin position="35"/>
        <end position="139"/>
    </location>
</feature>
<feature type="compositionally biased region" description="Low complexity" evidence="6">
    <location>
        <begin position="78"/>
        <end position="96"/>
    </location>
</feature>
<evidence type="ECO:0000256" key="6">
    <source>
        <dbReference type="SAM" id="MobiDB-lite"/>
    </source>
</evidence>
<keyword evidence="4 7" id="KW-1133">Transmembrane helix</keyword>
<dbReference type="PANTHER" id="PTHR10783">
    <property type="entry name" value="XENOTROPIC AND POLYTROPIC RETROVIRUS RECEPTOR 1-RELATED"/>
    <property type="match status" value="1"/>
</dbReference>
<feature type="transmembrane region" description="Helical" evidence="7">
    <location>
        <begin position="529"/>
        <end position="547"/>
    </location>
</feature>
<dbReference type="GeneID" id="40305555"/>
<dbReference type="RefSeq" id="XP_029222160.1">
    <property type="nucleotide sequence ID" value="XM_029359247.1"/>
</dbReference>
<feature type="region of interest" description="Disordered" evidence="6">
    <location>
        <begin position="190"/>
        <end position="244"/>
    </location>
</feature>
<dbReference type="AlphaFoldDB" id="A0A2A9MNL4"/>
<sequence length="840" mass="93491">MKFGAKLVAYAVPEWRASYINYGALKKLIKQCQTDVEAAGAVEERERAKRRRKLREVPDRESKLRQPTQPGDPPTVPPLSSDAPSAASPGPPALSGEQGRGPALGSASQPLLREGRSEAAHRADGLEAAAEDTRARGPIESARQTGLRAFDALLESEVAKVESHFNEEIIFLVDRLMAIEEELLQVETTKKRGTALRGGGASGAATDETADAKGGRDPREPCGDGVQDSAHEGGSGGDGRADEAEDRWITPEEEGEEGGSPEAVVATEAEARLARVLPGTQAAQDEVAEKEARTAYLRRLERMVLSILDTLEKLEGFAKLNTVCVYKILKKRDKKLKTRLMQAAFETYQKRLNSLVVPPRIKSKILDLYRRLSRAAGDKEETREALTFHQLQMSVQKDMLARRGGIFGFRDKLLYFSMGCMVILFLNILVLSLAPSSNPRFKHQTLLAYLPIYRFVFLCAFGTMASAAAIATMEHFGVNYKFLLDINPKCQVDSTTLFGIAALQQFLFLLTFTAFLLDYKFAVLGNHNFYWLYTLVAILLQLGLLVLPHPTFRLTYRRQILGTLKQVLLAGVFAVSDVTLAQNIVGDVLTSFSKPLNDLHYILCYYATGVSYDTKPQCAGDAVLRPMMGGLPFVLRFCQCLIRYRGSKNDVKARRMHLLNAAKYVSGLLVIFCNSVPWQALGVSPYSVCLIWVCSYLLGTIYMFAWDMKVDWGLMPDPDHFIRTGGSLMYPRWVYRSIAMGNLVGRLTWAMTLMPSTFDSVRGNLLILLISLIEICRRAAWTVLRLEHEHLSNSSKFRAMLWVPPLYHDPSLLLFAGQRGNGRKGKGEERLRKPSSVLFS</sequence>
<dbReference type="OrthoDB" id="354414at2759"/>
<dbReference type="CDD" id="cd14447">
    <property type="entry name" value="SPX"/>
    <property type="match status" value="1"/>
</dbReference>
<evidence type="ECO:0000256" key="4">
    <source>
        <dbReference type="ARBA" id="ARBA00022989"/>
    </source>
</evidence>
<comment type="similarity">
    <text evidence="2">Belongs to the SYG1 (TC 2.A.94) family.</text>
</comment>
<reference evidence="10 11" key="1">
    <citation type="submission" date="2017-09" db="EMBL/GenBank/DDBJ databases">
        <title>Genome sequencing of Besnoitia besnoiti strain Bb-Ger1.</title>
        <authorList>
            <person name="Schares G."/>
            <person name="Venepally P."/>
            <person name="Lorenzi H.A."/>
        </authorList>
    </citation>
    <scope>NUCLEOTIDE SEQUENCE [LARGE SCALE GENOMIC DNA]</scope>
    <source>
        <strain evidence="10 11">Bb-Ger1</strain>
    </source>
</reference>
<feature type="compositionally biased region" description="Basic and acidic residues" evidence="6">
    <location>
        <begin position="210"/>
        <end position="222"/>
    </location>
</feature>
<name>A0A2A9MNL4_BESBE</name>
<dbReference type="GO" id="GO:0005737">
    <property type="term" value="C:cytoplasm"/>
    <property type="evidence" value="ECO:0007669"/>
    <property type="project" value="TreeGrafter"/>
</dbReference>
<feature type="domain" description="SPX" evidence="9">
    <location>
        <begin position="1"/>
        <end position="346"/>
    </location>
</feature>
<feature type="compositionally biased region" description="Basic and acidic residues" evidence="6">
    <location>
        <begin position="113"/>
        <end position="137"/>
    </location>
</feature>
<dbReference type="EMBL" id="NWUJ01000001">
    <property type="protein sequence ID" value="PFH38151.1"/>
    <property type="molecule type" value="Genomic_DNA"/>
</dbReference>
<dbReference type="Proteomes" id="UP000224006">
    <property type="component" value="Chromosome I"/>
</dbReference>
<dbReference type="GO" id="GO:0016020">
    <property type="term" value="C:membrane"/>
    <property type="evidence" value="ECO:0007669"/>
    <property type="project" value="UniProtKB-SubCell"/>
</dbReference>
<keyword evidence="3 7" id="KW-0812">Transmembrane</keyword>
<feature type="transmembrane region" description="Helical" evidence="7">
    <location>
        <begin position="413"/>
        <end position="435"/>
    </location>
</feature>
<feature type="transmembrane region" description="Helical" evidence="7">
    <location>
        <begin position="497"/>
        <end position="517"/>
    </location>
</feature>
<dbReference type="Pfam" id="PF03124">
    <property type="entry name" value="EXS"/>
    <property type="match status" value="1"/>
</dbReference>
<feature type="compositionally biased region" description="Basic and acidic residues" evidence="6">
    <location>
        <begin position="55"/>
        <end position="64"/>
    </location>
</feature>
<feature type="transmembrane region" description="Helical" evidence="7">
    <location>
        <begin position="683"/>
        <end position="705"/>
    </location>
</feature>
<keyword evidence="5 7" id="KW-0472">Membrane</keyword>
<dbReference type="STRING" id="94643.A0A2A9MNL4"/>
<evidence type="ECO:0000313" key="11">
    <source>
        <dbReference type="Proteomes" id="UP000224006"/>
    </source>
</evidence>
<comment type="subcellular location">
    <subcellularLocation>
        <location evidence="1">Membrane</location>
        <topology evidence="1">Multi-pass membrane protein</topology>
    </subcellularLocation>
</comment>